<accession>A0A6I6EZG0</accession>
<keyword evidence="3" id="KW-1185">Reference proteome</keyword>
<dbReference type="EMBL" id="CP046522">
    <property type="protein sequence ID" value="QGU96306.1"/>
    <property type="molecule type" value="Genomic_DNA"/>
</dbReference>
<keyword evidence="1" id="KW-0732">Signal</keyword>
<feature type="chain" id="PRO_5026169414" evidence="1">
    <location>
        <begin position="25"/>
        <end position="245"/>
    </location>
</feature>
<proteinExistence type="predicted"/>
<organism evidence="2 3">
    <name type="scientific">Clostridium bovifaecis</name>
    <dbReference type="NCBI Taxonomy" id="2184719"/>
    <lineage>
        <taxon>Bacteria</taxon>
        <taxon>Bacillati</taxon>
        <taxon>Bacillota</taxon>
        <taxon>Clostridia</taxon>
        <taxon>Eubacteriales</taxon>
        <taxon>Clostridiaceae</taxon>
        <taxon>Clostridium</taxon>
    </lineage>
</organism>
<sequence>MKLKTLTCTITAGVLLFSASTALGTTKGINRNTQMIEDVKLISAPIREMEQSNFKSYEGIIKSIEDYKSVKGSKIVQVEDNKGGVANLIISENTYFINDNKIEVGARITGYYDATRPMIMIYPPQYTAEVVVIGDIKESVKVDLFNENLVSVDSQLKIKVYNDTEVITQDGKKYEGKLTNKNLVVIYDIATKSIPAQTAPIKVIVLNKEANIANDETTEESIHIGIDDKNIMIHLLRAINKLIVK</sequence>
<dbReference type="Proteomes" id="UP000422764">
    <property type="component" value="Chromosome"/>
</dbReference>
<protein>
    <submittedName>
        <fullName evidence="2">Uncharacterized protein</fullName>
    </submittedName>
</protein>
<evidence type="ECO:0000313" key="2">
    <source>
        <dbReference type="EMBL" id="QGU96306.1"/>
    </source>
</evidence>
<evidence type="ECO:0000313" key="3">
    <source>
        <dbReference type="Proteomes" id="UP000422764"/>
    </source>
</evidence>
<gene>
    <name evidence="2" type="ORF">GOM49_15460</name>
</gene>
<feature type="signal peptide" evidence="1">
    <location>
        <begin position="1"/>
        <end position="24"/>
    </location>
</feature>
<evidence type="ECO:0000256" key="1">
    <source>
        <dbReference type="SAM" id="SignalP"/>
    </source>
</evidence>
<reference evidence="2 3" key="1">
    <citation type="submission" date="2019-12" db="EMBL/GenBank/DDBJ databases">
        <title>Genome sequenceing of Clostridium bovifaecis.</title>
        <authorList>
            <person name="Yao Y."/>
        </authorList>
    </citation>
    <scope>NUCLEOTIDE SEQUENCE [LARGE SCALE GENOMIC DNA]</scope>
    <source>
        <strain evidence="2 3">BXX</strain>
    </source>
</reference>
<name>A0A6I6EZG0_9CLOT</name>
<dbReference type="AlphaFoldDB" id="A0A6I6EZG0"/>